<dbReference type="Proteomes" id="UP001165080">
    <property type="component" value="Unassembled WGS sequence"/>
</dbReference>
<name>A0A9W6EZH2_9CHLO</name>
<organism evidence="1 2">
    <name type="scientific">Pleodorina starrii</name>
    <dbReference type="NCBI Taxonomy" id="330485"/>
    <lineage>
        <taxon>Eukaryota</taxon>
        <taxon>Viridiplantae</taxon>
        <taxon>Chlorophyta</taxon>
        <taxon>core chlorophytes</taxon>
        <taxon>Chlorophyceae</taxon>
        <taxon>CS clade</taxon>
        <taxon>Chlamydomonadales</taxon>
        <taxon>Volvocaceae</taxon>
        <taxon>Pleodorina</taxon>
    </lineage>
</organism>
<gene>
    <name evidence="1" type="primary">PLEST000384</name>
    <name evidence="1" type="ORF">PLESTB_000343800</name>
</gene>
<accession>A0A9W6EZH2</accession>
<protein>
    <submittedName>
        <fullName evidence="1">Uncharacterized protein</fullName>
    </submittedName>
</protein>
<comment type="caution">
    <text evidence="1">The sequence shown here is derived from an EMBL/GenBank/DDBJ whole genome shotgun (WGS) entry which is preliminary data.</text>
</comment>
<proteinExistence type="predicted"/>
<dbReference type="EMBL" id="BRXU01000003">
    <property type="protein sequence ID" value="GLC50116.1"/>
    <property type="molecule type" value="Genomic_DNA"/>
</dbReference>
<keyword evidence="2" id="KW-1185">Reference proteome</keyword>
<reference evidence="1 2" key="1">
    <citation type="journal article" date="2023" name="Commun. Biol.">
        <title>Reorganization of the ancestral sex-determining regions during the evolution of trioecy in Pleodorina starrii.</title>
        <authorList>
            <person name="Takahashi K."/>
            <person name="Suzuki S."/>
            <person name="Kawai-Toyooka H."/>
            <person name="Yamamoto K."/>
            <person name="Hamaji T."/>
            <person name="Ootsuki R."/>
            <person name="Yamaguchi H."/>
            <person name="Kawachi M."/>
            <person name="Higashiyama T."/>
            <person name="Nozaki H."/>
        </authorList>
    </citation>
    <scope>NUCLEOTIDE SEQUENCE [LARGE SCALE GENOMIC DNA]</scope>
    <source>
        <strain evidence="1 2">NIES-4479</strain>
    </source>
</reference>
<evidence type="ECO:0000313" key="2">
    <source>
        <dbReference type="Proteomes" id="UP001165080"/>
    </source>
</evidence>
<evidence type="ECO:0000313" key="1">
    <source>
        <dbReference type="EMBL" id="GLC50116.1"/>
    </source>
</evidence>
<dbReference type="AlphaFoldDB" id="A0A9W6EZH2"/>
<sequence length="92" mass="9754">MHDGHDPLFANWEASKPGYAALREAERNSGAQELFGKSFGDLDVEQRIAVGYHVGGLFMDFRALANRTAHQVKPYATSNNAASGASAASAAS</sequence>